<dbReference type="PROSITE" id="PS50110">
    <property type="entry name" value="RESPONSE_REGULATORY"/>
    <property type="match status" value="1"/>
</dbReference>
<dbReference type="AlphaFoldDB" id="A0A9W6GFK9"/>
<dbReference type="GO" id="GO:0000160">
    <property type="term" value="P:phosphorelay signal transduction system"/>
    <property type="evidence" value="ECO:0007669"/>
    <property type="project" value="InterPro"/>
</dbReference>
<dbReference type="Pfam" id="PF00072">
    <property type="entry name" value="Response_reg"/>
    <property type="match status" value="1"/>
</dbReference>
<dbReference type="SUPFAM" id="SSF52172">
    <property type="entry name" value="CheY-like"/>
    <property type="match status" value="1"/>
</dbReference>
<gene>
    <name evidence="4" type="ORF">TISLANDTSLP1_20610</name>
</gene>
<dbReference type="SMART" id="SM00448">
    <property type="entry name" value="REC"/>
    <property type="match status" value="1"/>
</dbReference>
<evidence type="ECO:0000256" key="2">
    <source>
        <dbReference type="PROSITE-ProRule" id="PRU00169"/>
    </source>
</evidence>
<feature type="modified residue" description="4-aspartylphosphate" evidence="2">
    <location>
        <position position="53"/>
    </location>
</feature>
<reference evidence="4" key="1">
    <citation type="submission" date="2022-12" db="EMBL/GenBank/DDBJ databases">
        <title>Reference genome sequencing for broad-spectrum identification of bacterial and archaeal isolates by mass spectrometry.</title>
        <authorList>
            <person name="Sekiguchi Y."/>
            <person name="Tourlousse D.M."/>
        </authorList>
    </citation>
    <scope>NUCLEOTIDE SEQUENCE</scope>
    <source>
        <strain evidence="4">TSL-P1</strain>
    </source>
</reference>
<evidence type="ECO:0000256" key="1">
    <source>
        <dbReference type="ARBA" id="ARBA00022553"/>
    </source>
</evidence>
<evidence type="ECO:0000313" key="5">
    <source>
        <dbReference type="Proteomes" id="UP001144297"/>
    </source>
</evidence>
<dbReference type="Gene3D" id="3.40.50.2300">
    <property type="match status" value="1"/>
</dbReference>
<dbReference type="EMBL" id="BSDX01000001">
    <property type="protein sequence ID" value="GLI54368.1"/>
    <property type="molecule type" value="Genomic_DNA"/>
</dbReference>
<keyword evidence="5" id="KW-1185">Reference proteome</keyword>
<dbReference type="Proteomes" id="UP001144297">
    <property type="component" value="Unassembled WGS sequence"/>
</dbReference>
<dbReference type="PANTHER" id="PTHR45339:SF3">
    <property type="entry name" value="HISTIDINE KINASE"/>
    <property type="match status" value="1"/>
</dbReference>
<sequence length="128" mass="14749">MSYKILICEDNEKNRKLMEDIFKYHGYEVYLAANGKEGIEMAKRIKPDLILMDMQMPVLDGFEAIKKIRQDSEIKHIKIIAVTSYAMSGDKERVLQAGADYYIAKPIDTRALPEVIKKVIEGENHERS</sequence>
<comment type="caution">
    <text evidence="4">The sequence shown here is derived from an EMBL/GenBank/DDBJ whole genome shotgun (WGS) entry which is preliminary data.</text>
</comment>
<dbReference type="PANTHER" id="PTHR45339">
    <property type="entry name" value="HYBRID SIGNAL TRANSDUCTION HISTIDINE KINASE J"/>
    <property type="match status" value="1"/>
</dbReference>
<dbReference type="InterPro" id="IPR001789">
    <property type="entry name" value="Sig_transdc_resp-reg_receiver"/>
</dbReference>
<accession>A0A9W6GFK9</accession>
<keyword evidence="1 2" id="KW-0597">Phosphoprotein</keyword>
<organism evidence="4 5">
    <name type="scientific">Thermodesulfovibrio yellowstonii</name>
    <dbReference type="NCBI Taxonomy" id="28262"/>
    <lineage>
        <taxon>Bacteria</taxon>
        <taxon>Pseudomonadati</taxon>
        <taxon>Nitrospirota</taxon>
        <taxon>Thermodesulfovibrionia</taxon>
        <taxon>Thermodesulfovibrionales</taxon>
        <taxon>Thermodesulfovibrionaceae</taxon>
        <taxon>Thermodesulfovibrio</taxon>
    </lineage>
</organism>
<protein>
    <submittedName>
        <fullName evidence="4">Response regulator</fullName>
    </submittedName>
</protein>
<evidence type="ECO:0000313" key="4">
    <source>
        <dbReference type="EMBL" id="GLI54368.1"/>
    </source>
</evidence>
<name>A0A9W6GFK9_9BACT</name>
<proteinExistence type="predicted"/>
<evidence type="ECO:0000259" key="3">
    <source>
        <dbReference type="PROSITE" id="PS50110"/>
    </source>
</evidence>
<feature type="domain" description="Response regulatory" evidence="3">
    <location>
        <begin position="4"/>
        <end position="120"/>
    </location>
</feature>
<dbReference type="InterPro" id="IPR011006">
    <property type="entry name" value="CheY-like_superfamily"/>
</dbReference>